<sequence length="172" mass="18914">MASVSAGMLIFELSACFLSVHMLNWNANGFDAVLDSVADMLRIWEFQCCSDFIFQVFSVTMVDLFLQMATGLGEISWFGCELLSPGVSKVNSKYSYVGMASVSFVLSAVTFLSNGTLIADMLRIWEFQSCSDFIFQVFSVTMVDLFLEMATGLGEISWFGCELLSPGVSKIG</sequence>
<reference evidence="1 2" key="1">
    <citation type="submission" date="2020-08" db="EMBL/GenBank/DDBJ databases">
        <title>Plant Genome Project.</title>
        <authorList>
            <person name="Zhang R.-G."/>
        </authorList>
    </citation>
    <scope>NUCLEOTIDE SEQUENCE [LARGE SCALE GENOMIC DNA]</scope>
    <source>
        <tissue evidence="1">Rhizome</tissue>
    </source>
</reference>
<dbReference type="EMBL" id="JACMSC010000001">
    <property type="protein sequence ID" value="KAG6537393.1"/>
    <property type="molecule type" value="Genomic_DNA"/>
</dbReference>
<comment type="caution">
    <text evidence="1">The sequence shown here is derived from an EMBL/GenBank/DDBJ whole genome shotgun (WGS) entry which is preliminary data.</text>
</comment>
<dbReference type="Proteomes" id="UP000734854">
    <property type="component" value="Unassembled WGS sequence"/>
</dbReference>
<keyword evidence="2" id="KW-1185">Reference proteome</keyword>
<organism evidence="1 2">
    <name type="scientific">Zingiber officinale</name>
    <name type="common">Ginger</name>
    <name type="synonym">Amomum zingiber</name>
    <dbReference type="NCBI Taxonomy" id="94328"/>
    <lineage>
        <taxon>Eukaryota</taxon>
        <taxon>Viridiplantae</taxon>
        <taxon>Streptophyta</taxon>
        <taxon>Embryophyta</taxon>
        <taxon>Tracheophyta</taxon>
        <taxon>Spermatophyta</taxon>
        <taxon>Magnoliopsida</taxon>
        <taxon>Liliopsida</taxon>
        <taxon>Zingiberales</taxon>
        <taxon>Zingiberaceae</taxon>
        <taxon>Zingiber</taxon>
    </lineage>
</organism>
<proteinExistence type="predicted"/>
<evidence type="ECO:0000313" key="1">
    <source>
        <dbReference type="EMBL" id="KAG6537393.1"/>
    </source>
</evidence>
<dbReference type="AlphaFoldDB" id="A0A8J5LVY7"/>
<name>A0A8J5LVY7_ZINOF</name>
<protein>
    <submittedName>
        <fullName evidence="1">Uncharacterized protein</fullName>
    </submittedName>
</protein>
<evidence type="ECO:0000313" key="2">
    <source>
        <dbReference type="Proteomes" id="UP000734854"/>
    </source>
</evidence>
<accession>A0A8J5LVY7</accession>
<gene>
    <name evidence="1" type="ORF">ZIOFF_002483</name>
</gene>